<reference evidence="1 2" key="1">
    <citation type="submission" date="2020-10" db="EMBL/GenBank/DDBJ databases">
        <title>Complete genome sequence of Paludibaculum fermentans P105T, a facultatively anaerobic acidobacterium capable of dissimilatory Fe(III) reduction.</title>
        <authorList>
            <person name="Dedysh S.N."/>
            <person name="Beletsky A.V."/>
            <person name="Kulichevskaya I.S."/>
            <person name="Mardanov A.V."/>
            <person name="Ravin N.V."/>
        </authorList>
    </citation>
    <scope>NUCLEOTIDE SEQUENCE [LARGE SCALE GENOMIC DNA]</scope>
    <source>
        <strain evidence="1 2">P105</strain>
    </source>
</reference>
<evidence type="ECO:0000313" key="2">
    <source>
        <dbReference type="Proteomes" id="UP000593892"/>
    </source>
</evidence>
<dbReference type="Proteomes" id="UP000593892">
    <property type="component" value="Chromosome"/>
</dbReference>
<gene>
    <name evidence="1" type="ORF">IRI77_06820</name>
</gene>
<organism evidence="1 2">
    <name type="scientific">Paludibaculum fermentans</name>
    <dbReference type="NCBI Taxonomy" id="1473598"/>
    <lineage>
        <taxon>Bacteria</taxon>
        <taxon>Pseudomonadati</taxon>
        <taxon>Acidobacteriota</taxon>
        <taxon>Terriglobia</taxon>
        <taxon>Bryobacterales</taxon>
        <taxon>Bryobacteraceae</taxon>
        <taxon>Paludibaculum</taxon>
    </lineage>
</organism>
<name>A0A7S7NTR2_PALFE</name>
<dbReference type="KEGG" id="pfer:IRI77_06820"/>
<evidence type="ECO:0000313" key="1">
    <source>
        <dbReference type="EMBL" id="QOY89660.1"/>
    </source>
</evidence>
<dbReference type="InterPro" id="IPR052894">
    <property type="entry name" value="AsmA-related"/>
</dbReference>
<dbReference type="GO" id="GO:0090313">
    <property type="term" value="P:regulation of protein targeting to membrane"/>
    <property type="evidence" value="ECO:0007669"/>
    <property type="project" value="TreeGrafter"/>
</dbReference>
<dbReference type="PANTHER" id="PTHR30441">
    <property type="entry name" value="DUF748 DOMAIN-CONTAINING PROTEIN"/>
    <property type="match status" value="1"/>
</dbReference>
<dbReference type="AlphaFoldDB" id="A0A7S7NTR2"/>
<dbReference type="GO" id="GO:0005886">
    <property type="term" value="C:plasma membrane"/>
    <property type="evidence" value="ECO:0007669"/>
    <property type="project" value="TreeGrafter"/>
</dbReference>
<proteinExistence type="predicted"/>
<accession>A0A7S7NTR2</accession>
<dbReference type="PANTHER" id="PTHR30441:SF8">
    <property type="entry name" value="DUF748 DOMAIN-CONTAINING PROTEIN"/>
    <property type="match status" value="1"/>
</dbReference>
<sequence length="803" mass="86576">MTIRWGRVALICTGIAVLTGVAGLVAPELDAGRMRAPLESALRETLGRPVEVREVRYQVFPKPGLSATDLVIPDEPAFGLEPLAYVGEMQAGISFTSLFTGRLRISSVRLVDASVNLARKDDLGWNFARLLSRMATNVKQSGSAPAVEIRESRINFRTGTLKSPLFLNGVDLDIDPPDATGGSLQWRYEASPARTDRAEEGFGRFTGSGKWRAAGGGDGTLAVELELDRSPIGEFLTLLTGHDLGVQGRFSTRTSLDGPLNNMTVKGSVELEDVDRSTFFGLRGNQWALAYEGTLNLPGETLQIATRKPREKAPLPLMVQLECRRLLLDPQWSAAFAFDEIPAPALLDFGRRLGAKLPEELTVLGKVVGSITYSQAKPLEGSVELREGKVTLGAAGPLAFETAQVSLAGEGVSLAPVKVATPGGHQAEISGAWEMTSEALSFQIDSEGLALTELQAAISSLKDVASVPLLAACTEGDLRGALSYERTAQNVDHPVAGGWSGEVGLDRVQCALDGAAQPVVLEAGSLALKPTQWSLRKARGLFGKQPFQLELAHSGLVNARRPYKFNLKIDEIQGADIDQFLRPALLTRRGFIDRTLRRAQPVPAWLRARHAEGDIHIAALKLGEETLSNFAGHAYWDGAALELPDVSARWDDAAVSGRIRLNLGGERFDYRLKGHVDGFEWKQGTLDFELDARASSLATPFSPNLRGTGQFTARSVDLGDDALKQVSGCLDFDGQRAQRLKIGCLEAQHGGEWMQGQGWAAADPKGDQKVIVDLTGAHRALRLTGTLQPLQFESATGDSSRTR</sequence>
<protein>
    <submittedName>
        <fullName evidence="1">AsmA family protein</fullName>
    </submittedName>
</protein>
<dbReference type="EMBL" id="CP063849">
    <property type="protein sequence ID" value="QOY89660.1"/>
    <property type="molecule type" value="Genomic_DNA"/>
</dbReference>
<dbReference type="RefSeq" id="WP_194451322.1">
    <property type="nucleotide sequence ID" value="NZ_CP063849.1"/>
</dbReference>
<keyword evidence="2" id="KW-1185">Reference proteome</keyword>